<gene>
    <name evidence="4" type="ORF">GN277_07795</name>
</gene>
<name>A0A7X3MF70_9FIRM</name>
<feature type="transmembrane region" description="Helical" evidence="2">
    <location>
        <begin position="231"/>
        <end position="250"/>
    </location>
</feature>
<reference evidence="4 5" key="1">
    <citation type="submission" date="2019-12" db="EMBL/GenBank/DDBJ databases">
        <title>Sporaefaciens musculi gen. nov., sp. nov., a novel bacterium isolated from the caecum of an obese mouse.</title>
        <authorList>
            <person name="Rasmussen T.S."/>
            <person name="Streidl T."/>
            <person name="Hitch T.C.A."/>
            <person name="Wortmann E."/>
            <person name="Deptula P."/>
            <person name="Hansen M."/>
            <person name="Nielsen D.S."/>
            <person name="Clavel T."/>
            <person name="Vogensen F.K."/>
        </authorList>
    </citation>
    <scope>NUCLEOTIDE SEQUENCE [LARGE SCALE GENOMIC DNA]</scope>
    <source>
        <strain evidence="4 5">WCA-9-b2</strain>
    </source>
</reference>
<keyword evidence="5" id="KW-1185">Reference proteome</keyword>
<organism evidence="4 5">
    <name type="scientific">Sporofaciens musculi</name>
    <dbReference type="NCBI Taxonomy" id="2681861"/>
    <lineage>
        <taxon>Bacteria</taxon>
        <taxon>Bacillati</taxon>
        <taxon>Bacillota</taxon>
        <taxon>Clostridia</taxon>
        <taxon>Lachnospirales</taxon>
        <taxon>Lachnospiraceae</taxon>
        <taxon>Sporofaciens</taxon>
    </lineage>
</organism>
<evidence type="ECO:0000313" key="4">
    <source>
        <dbReference type="EMBL" id="MXP75288.1"/>
    </source>
</evidence>
<feature type="region of interest" description="Disordered" evidence="1">
    <location>
        <begin position="157"/>
        <end position="213"/>
    </location>
</feature>
<evidence type="ECO:0000313" key="5">
    <source>
        <dbReference type="Proteomes" id="UP000460412"/>
    </source>
</evidence>
<feature type="signal peptide" evidence="3">
    <location>
        <begin position="1"/>
        <end position="25"/>
    </location>
</feature>
<keyword evidence="3" id="KW-0732">Signal</keyword>
<comment type="caution">
    <text evidence="4">The sequence shown here is derived from an EMBL/GenBank/DDBJ whole genome shotgun (WGS) entry which is preliminary data.</text>
</comment>
<keyword evidence="2" id="KW-0472">Membrane</keyword>
<keyword evidence="2" id="KW-0812">Transmembrane</keyword>
<dbReference type="Proteomes" id="UP000460412">
    <property type="component" value="Unassembled WGS sequence"/>
</dbReference>
<sequence length="256" mass="28225">MKKYRLGMIMAVFAFIAMLPLRVSAEETKEIGATCTPNEKKTEYSIDLYLPNAAKEEISALSLKLEVTPKEAVGEPQIKFSNKVMESAKVYESRYHNTLNIYIAGTKGLFDDDDTLNVGTVSMKDSNDALVELSEVKLANTEDAFLVVRGWGAAETPNRETWVPDPDLDEPAGPEIPTPPEEDDGNKGDNIEGDFGDSTIGGSTAKDQYNKNRELNGSRVQGVKTGDTNQMIIYVISMVICISMISAAVYRKRKIR</sequence>
<dbReference type="EMBL" id="WUQX01000001">
    <property type="protein sequence ID" value="MXP75288.1"/>
    <property type="molecule type" value="Genomic_DNA"/>
</dbReference>
<evidence type="ECO:0000256" key="2">
    <source>
        <dbReference type="SAM" id="Phobius"/>
    </source>
</evidence>
<evidence type="ECO:0000256" key="3">
    <source>
        <dbReference type="SAM" id="SignalP"/>
    </source>
</evidence>
<accession>A0A7X3MF70</accession>
<keyword evidence="2" id="KW-1133">Transmembrane helix</keyword>
<feature type="chain" id="PRO_5030595821" evidence="3">
    <location>
        <begin position="26"/>
        <end position="256"/>
    </location>
</feature>
<dbReference type="RefSeq" id="WP_159750589.1">
    <property type="nucleotide sequence ID" value="NZ_WUQX01000001.1"/>
</dbReference>
<protein>
    <submittedName>
        <fullName evidence="4">Uncharacterized protein</fullName>
    </submittedName>
</protein>
<evidence type="ECO:0000256" key="1">
    <source>
        <dbReference type="SAM" id="MobiDB-lite"/>
    </source>
</evidence>
<dbReference type="AlphaFoldDB" id="A0A7X3MF70"/>
<proteinExistence type="predicted"/>